<name>A0A0A6PN99_9GAMM</name>
<keyword evidence="3" id="KW-1185">Reference proteome</keyword>
<keyword evidence="1" id="KW-1133">Transmembrane helix</keyword>
<comment type="caution">
    <text evidence="2">The sequence shown here is derived from an EMBL/GenBank/DDBJ whole genome shotgun (WGS) entry which is preliminary data.</text>
</comment>
<evidence type="ECO:0000313" key="2">
    <source>
        <dbReference type="EMBL" id="KHD05605.1"/>
    </source>
</evidence>
<keyword evidence="1" id="KW-0812">Transmembrane</keyword>
<dbReference type="AlphaFoldDB" id="A0A0A6PN99"/>
<proteinExistence type="predicted"/>
<gene>
    <name evidence="2" type="ORF">PN36_04110</name>
</gene>
<organism evidence="2 3">
    <name type="scientific">Candidatus Thiomargarita nelsonii</name>
    <dbReference type="NCBI Taxonomy" id="1003181"/>
    <lineage>
        <taxon>Bacteria</taxon>
        <taxon>Pseudomonadati</taxon>
        <taxon>Pseudomonadota</taxon>
        <taxon>Gammaproteobacteria</taxon>
        <taxon>Thiotrichales</taxon>
        <taxon>Thiotrichaceae</taxon>
        <taxon>Thiomargarita</taxon>
    </lineage>
</organism>
<dbReference type="Proteomes" id="UP000030428">
    <property type="component" value="Unassembled WGS sequence"/>
</dbReference>
<accession>A0A0A6PN99</accession>
<dbReference type="EMBL" id="JSZA02000011">
    <property type="protein sequence ID" value="KHD05605.1"/>
    <property type="molecule type" value="Genomic_DNA"/>
</dbReference>
<keyword evidence="1" id="KW-0472">Membrane</keyword>
<sequence length="67" mass="7503">MKLVGGLVCLTSGLIFIIIGGILSIFANVQTYVWIIMLVLGFLLMFSSGYSTREEDDNEQYALDRPR</sequence>
<feature type="transmembrane region" description="Helical" evidence="1">
    <location>
        <begin position="7"/>
        <end position="26"/>
    </location>
</feature>
<evidence type="ECO:0000313" key="3">
    <source>
        <dbReference type="Proteomes" id="UP000030428"/>
    </source>
</evidence>
<reference evidence="2 3" key="1">
    <citation type="journal article" date="2016" name="Front. Microbiol.">
        <title>Single-Cell (Meta-)Genomics of a Dimorphic Candidatus Thiomargarita nelsonii Reveals Genomic Plasticity.</title>
        <authorList>
            <person name="Flood B.E."/>
            <person name="Fliss P."/>
            <person name="Jones D.S."/>
            <person name="Dick G.J."/>
            <person name="Jain S."/>
            <person name="Kaster A.K."/>
            <person name="Winkel M."/>
            <person name="Mussmann M."/>
            <person name="Bailey J."/>
        </authorList>
    </citation>
    <scope>NUCLEOTIDE SEQUENCE [LARGE SCALE GENOMIC DNA]</scope>
    <source>
        <strain evidence="2">Hydrate Ridge</strain>
    </source>
</reference>
<feature type="transmembrane region" description="Helical" evidence="1">
    <location>
        <begin position="32"/>
        <end position="50"/>
    </location>
</feature>
<evidence type="ECO:0000256" key="1">
    <source>
        <dbReference type="SAM" id="Phobius"/>
    </source>
</evidence>
<protein>
    <submittedName>
        <fullName evidence="2">Uncharacterized protein</fullName>
    </submittedName>
</protein>